<dbReference type="GO" id="GO:0016757">
    <property type="term" value="F:glycosyltransferase activity"/>
    <property type="evidence" value="ECO:0007669"/>
    <property type="project" value="UniProtKB-KW"/>
</dbReference>
<dbReference type="PANTHER" id="PTHR46401:SF2">
    <property type="entry name" value="GLYCOSYLTRANSFERASE WBBK-RELATED"/>
    <property type="match status" value="1"/>
</dbReference>
<accession>A0ABV6C9H5</accession>
<keyword evidence="1 4" id="KW-0808">Transferase</keyword>
<dbReference type="EMBL" id="JBHLXE010000070">
    <property type="protein sequence ID" value="MFC0179627.1"/>
    <property type="molecule type" value="Genomic_DNA"/>
</dbReference>
<dbReference type="InterPro" id="IPR001296">
    <property type="entry name" value="Glyco_trans_1"/>
</dbReference>
<dbReference type="SUPFAM" id="SSF53756">
    <property type="entry name" value="UDP-Glycosyltransferase/glycogen phosphorylase"/>
    <property type="match status" value="1"/>
</dbReference>
<feature type="domain" description="Glycosyltransferase subfamily 4-like N-terminal" evidence="3">
    <location>
        <begin position="14"/>
        <end position="166"/>
    </location>
</feature>
<comment type="caution">
    <text evidence="4">The sequence shown here is derived from an EMBL/GenBank/DDBJ whole genome shotgun (WGS) entry which is preliminary data.</text>
</comment>
<evidence type="ECO:0000313" key="5">
    <source>
        <dbReference type="Proteomes" id="UP001589758"/>
    </source>
</evidence>
<dbReference type="Pfam" id="PF00534">
    <property type="entry name" value="Glycos_transf_1"/>
    <property type="match status" value="1"/>
</dbReference>
<sequence>MNIAIVVTKLTLSGGMERYSLDLIKGLNEKGIMPFVLTSRFDKKLLSLVDFKPIIINRPKILGKLGIHFFNFKLNYYKRKYHIDLLVACNRNTSSEIAICGGTHIGFLKAINKKPKIWDKIEIALEKRMYSKAKYIIAHSNLMAAELKELYKIEESKVKVIYPPINNNVFHPINDDDRKSIRQQNNWSDGDIILLFPSSGHERKGLPYIISSIKKSSNRDKIKLIVLGKYNSKYKEDFVLFHDFRSDIESLYQAADFTVLASVYEPFGLVGPESVLCATPCLFSENIGATEVLSHTSCHIFSVTNEENSLCKVLDNLEQLRIRIENQNSHIRYDISLSSHSQKLIELLFNKKVN</sequence>
<keyword evidence="5" id="KW-1185">Reference proteome</keyword>
<organism evidence="4 5">
    <name type="scientific">Thorsellia kenyensis</name>
    <dbReference type="NCBI Taxonomy" id="1549888"/>
    <lineage>
        <taxon>Bacteria</taxon>
        <taxon>Pseudomonadati</taxon>
        <taxon>Pseudomonadota</taxon>
        <taxon>Gammaproteobacteria</taxon>
        <taxon>Enterobacterales</taxon>
        <taxon>Thorselliaceae</taxon>
        <taxon>Thorsellia</taxon>
    </lineage>
</organism>
<proteinExistence type="predicted"/>
<reference evidence="4 5" key="1">
    <citation type="submission" date="2024-09" db="EMBL/GenBank/DDBJ databases">
        <authorList>
            <person name="Sun Q."/>
            <person name="Mori K."/>
        </authorList>
    </citation>
    <scope>NUCLEOTIDE SEQUENCE [LARGE SCALE GENOMIC DNA]</scope>
    <source>
        <strain evidence="4 5">CCM 8545</strain>
    </source>
</reference>
<evidence type="ECO:0000256" key="1">
    <source>
        <dbReference type="ARBA" id="ARBA00022679"/>
    </source>
</evidence>
<dbReference type="CDD" id="cd03801">
    <property type="entry name" value="GT4_PimA-like"/>
    <property type="match status" value="1"/>
</dbReference>
<dbReference type="InterPro" id="IPR028098">
    <property type="entry name" value="Glyco_trans_4-like_N"/>
</dbReference>
<keyword evidence="4" id="KW-0328">Glycosyltransferase</keyword>
<protein>
    <submittedName>
        <fullName evidence="4">Glycosyltransferase family 4 protein</fullName>
        <ecNumber evidence="4">2.4.-.-</ecNumber>
    </submittedName>
</protein>
<dbReference type="Gene3D" id="3.40.50.2000">
    <property type="entry name" value="Glycogen Phosphorylase B"/>
    <property type="match status" value="2"/>
</dbReference>
<dbReference type="PANTHER" id="PTHR46401">
    <property type="entry name" value="GLYCOSYLTRANSFERASE WBBK-RELATED"/>
    <property type="match status" value="1"/>
</dbReference>
<feature type="domain" description="Glycosyl transferase family 1" evidence="2">
    <location>
        <begin position="177"/>
        <end position="321"/>
    </location>
</feature>
<dbReference type="EC" id="2.4.-.-" evidence="4"/>
<evidence type="ECO:0000259" key="3">
    <source>
        <dbReference type="Pfam" id="PF13439"/>
    </source>
</evidence>
<evidence type="ECO:0000313" key="4">
    <source>
        <dbReference type="EMBL" id="MFC0179627.1"/>
    </source>
</evidence>
<evidence type="ECO:0000259" key="2">
    <source>
        <dbReference type="Pfam" id="PF00534"/>
    </source>
</evidence>
<dbReference type="Pfam" id="PF13439">
    <property type="entry name" value="Glyco_transf_4"/>
    <property type="match status" value="1"/>
</dbReference>
<name>A0ABV6C9H5_9GAMM</name>
<dbReference type="RefSeq" id="WP_385876732.1">
    <property type="nucleotide sequence ID" value="NZ_JBHLXE010000070.1"/>
</dbReference>
<dbReference type="Proteomes" id="UP001589758">
    <property type="component" value="Unassembled WGS sequence"/>
</dbReference>
<gene>
    <name evidence="4" type="ORF">ACFFIT_05940</name>
</gene>